<reference evidence="1 2" key="1">
    <citation type="journal article" date="2019" name="Commun. Biol.">
        <title>The bagworm genome reveals a unique fibroin gene that provides high tensile strength.</title>
        <authorList>
            <person name="Kono N."/>
            <person name="Nakamura H."/>
            <person name="Ohtoshi R."/>
            <person name="Tomita M."/>
            <person name="Numata K."/>
            <person name="Arakawa K."/>
        </authorList>
    </citation>
    <scope>NUCLEOTIDE SEQUENCE [LARGE SCALE GENOMIC DNA]</scope>
</reference>
<comment type="caution">
    <text evidence="1">The sequence shown here is derived from an EMBL/GenBank/DDBJ whole genome shotgun (WGS) entry which is preliminary data.</text>
</comment>
<keyword evidence="2" id="KW-1185">Reference proteome</keyword>
<evidence type="ECO:0000313" key="1">
    <source>
        <dbReference type="EMBL" id="GBP84779.1"/>
    </source>
</evidence>
<sequence length="143" mass="15375">MTATEPSLSYGRRLRVREQRFCRLLRPLTHWKIHNSEAVTSHSHSVDGASDSGIRPDGPAHFGYERTGTREVHTKIIFGVHRRTALGLSAGGGGGPRRSGGKPTLICPGGKDVTPLIAGTRDIRPSAATAPSRVAYHSAGRFL</sequence>
<dbReference type="EMBL" id="BGZK01001697">
    <property type="protein sequence ID" value="GBP84779.1"/>
    <property type="molecule type" value="Genomic_DNA"/>
</dbReference>
<dbReference type="AlphaFoldDB" id="A0A4C1ZCV8"/>
<gene>
    <name evidence="1" type="ORF">EVAR_66534_1</name>
</gene>
<organism evidence="1 2">
    <name type="scientific">Eumeta variegata</name>
    <name type="common">Bagworm moth</name>
    <name type="synonym">Eumeta japonica</name>
    <dbReference type="NCBI Taxonomy" id="151549"/>
    <lineage>
        <taxon>Eukaryota</taxon>
        <taxon>Metazoa</taxon>
        <taxon>Ecdysozoa</taxon>
        <taxon>Arthropoda</taxon>
        <taxon>Hexapoda</taxon>
        <taxon>Insecta</taxon>
        <taxon>Pterygota</taxon>
        <taxon>Neoptera</taxon>
        <taxon>Endopterygota</taxon>
        <taxon>Lepidoptera</taxon>
        <taxon>Glossata</taxon>
        <taxon>Ditrysia</taxon>
        <taxon>Tineoidea</taxon>
        <taxon>Psychidae</taxon>
        <taxon>Oiketicinae</taxon>
        <taxon>Eumeta</taxon>
    </lineage>
</organism>
<name>A0A4C1ZCV8_EUMVA</name>
<proteinExistence type="predicted"/>
<accession>A0A4C1ZCV8</accession>
<evidence type="ECO:0000313" key="2">
    <source>
        <dbReference type="Proteomes" id="UP000299102"/>
    </source>
</evidence>
<protein>
    <submittedName>
        <fullName evidence="1">Uncharacterized protein</fullName>
    </submittedName>
</protein>
<dbReference type="Proteomes" id="UP000299102">
    <property type="component" value="Unassembled WGS sequence"/>
</dbReference>